<feature type="region of interest" description="Disordered" evidence="3">
    <location>
        <begin position="1"/>
        <end position="55"/>
    </location>
</feature>
<comment type="caution">
    <text evidence="5">The sequence shown here is derived from an EMBL/GenBank/DDBJ whole genome shotgun (WGS) entry which is preliminary data.</text>
</comment>
<feature type="domain" description="RRM" evidence="4">
    <location>
        <begin position="67"/>
        <end position="145"/>
    </location>
</feature>
<feature type="compositionally biased region" description="Basic and acidic residues" evidence="3">
    <location>
        <begin position="44"/>
        <end position="55"/>
    </location>
</feature>
<dbReference type="PROSITE" id="PS50102">
    <property type="entry name" value="RRM"/>
    <property type="match status" value="1"/>
</dbReference>
<evidence type="ECO:0000313" key="6">
    <source>
        <dbReference type="Proteomes" id="UP000654075"/>
    </source>
</evidence>
<sequence length="147" mass="16001">EQSRERPDRISTTARPTREFGSKTPVGASGPIGGSAAFAAPSPKEGKQVQGRGREVREQIEDDPVGYRVFVGQLHPKVQQAELQEVFEKFGAISTVRQIPNKGIAYITYVSEEDSKRAIEGLHGNVIPARSSPNGLNVMAAIPKTYR</sequence>
<dbReference type="SMART" id="SM00360">
    <property type="entry name" value="RRM"/>
    <property type="match status" value="1"/>
</dbReference>
<gene>
    <name evidence="5" type="ORF">PGLA1383_LOCUS13682</name>
</gene>
<keyword evidence="1 2" id="KW-0694">RNA-binding</keyword>
<evidence type="ECO:0000313" key="5">
    <source>
        <dbReference type="EMBL" id="CAE8595168.1"/>
    </source>
</evidence>
<evidence type="ECO:0000259" key="4">
    <source>
        <dbReference type="PROSITE" id="PS50102"/>
    </source>
</evidence>
<dbReference type="Pfam" id="PF00076">
    <property type="entry name" value="RRM_1"/>
    <property type="match status" value="1"/>
</dbReference>
<dbReference type="OrthoDB" id="2017782at2759"/>
<feature type="non-terminal residue" evidence="5">
    <location>
        <position position="147"/>
    </location>
</feature>
<dbReference type="Gene3D" id="3.30.70.330">
    <property type="match status" value="1"/>
</dbReference>
<organism evidence="5 6">
    <name type="scientific">Polarella glacialis</name>
    <name type="common">Dinoflagellate</name>
    <dbReference type="NCBI Taxonomy" id="89957"/>
    <lineage>
        <taxon>Eukaryota</taxon>
        <taxon>Sar</taxon>
        <taxon>Alveolata</taxon>
        <taxon>Dinophyceae</taxon>
        <taxon>Suessiales</taxon>
        <taxon>Suessiaceae</taxon>
        <taxon>Polarella</taxon>
    </lineage>
</organism>
<evidence type="ECO:0000256" key="3">
    <source>
        <dbReference type="SAM" id="MobiDB-lite"/>
    </source>
</evidence>
<protein>
    <recommendedName>
        <fullName evidence="4">RRM domain-containing protein</fullName>
    </recommendedName>
</protein>
<dbReference type="PANTHER" id="PTHR10352">
    <property type="entry name" value="EUKARYOTIC TRANSLATION INITIATION FACTOR 3 SUBUNIT G"/>
    <property type="match status" value="1"/>
</dbReference>
<dbReference type="InterPro" id="IPR035979">
    <property type="entry name" value="RBD_domain_sf"/>
</dbReference>
<dbReference type="EMBL" id="CAJNNV010007644">
    <property type="protein sequence ID" value="CAE8595168.1"/>
    <property type="molecule type" value="Genomic_DNA"/>
</dbReference>
<dbReference type="InterPro" id="IPR000504">
    <property type="entry name" value="RRM_dom"/>
</dbReference>
<reference evidence="5" key="1">
    <citation type="submission" date="2021-02" db="EMBL/GenBank/DDBJ databases">
        <authorList>
            <person name="Dougan E. K."/>
            <person name="Rhodes N."/>
            <person name="Thang M."/>
            <person name="Chan C."/>
        </authorList>
    </citation>
    <scope>NUCLEOTIDE SEQUENCE</scope>
</reference>
<dbReference type="CDD" id="cd00590">
    <property type="entry name" value="RRM_SF"/>
    <property type="match status" value="1"/>
</dbReference>
<keyword evidence="6" id="KW-1185">Reference proteome</keyword>
<dbReference type="SUPFAM" id="SSF54928">
    <property type="entry name" value="RNA-binding domain, RBD"/>
    <property type="match status" value="1"/>
</dbReference>
<feature type="non-terminal residue" evidence="5">
    <location>
        <position position="1"/>
    </location>
</feature>
<proteinExistence type="predicted"/>
<dbReference type="Proteomes" id="UP000654075">
    <property type="component" value="Unassembled WGS sequence"/>
</dbReference>
<name>A0A813E517_POLGL</name>
<accession>A0A813E517</accession>
<dbReference type="GO" id="GO:0003723">
    <property type="term" value="F:RNA binding"/>
    <property type="evidence" value="ECO:0007669"/>
    <property type="project" value="UniProtKB-UniRule"/>
</dbReference>
<dbReference type="AlphaFoldDB" id="A0A813E517"/>
<evidence type="ECO:0000256" key="2">
    <source>
        <dbReference type="PROSITE-ProRule" id="PRU00176"/>
    </source>
</evidence>
<evidence type="ECO:0000256" key="1">
    <source>
        <dbReference type="ARBA" id="ARBA00022884"/>
    </source>
</evidence>
<dbReference type="InterPro" id="IPR012677">
    <property type="entry name" value="Nucleotide-bd_a/b_plait_sf"/>
</dbReference>